<keyword evidence="2" id="KW-1185">Reference proteome</keyword>
<sequence length="79" mass="9396">MATRHRPEPLKWQFKLRHIGFKQLLSAKLYSSYLKTKTRPIVSDGRVLSGRREPRYGRWLPALAHVPASIVWRTEYVRH</sequence>
<gene>
    <name evidence="1" type="ORF">LA5096_00006</name>
</gene>
<protein>
    <submittedName>
        <fullName evidence="1">Uncharacterized protein</fullName>
    </submittedName>
</protein>
<organism evidence="1 2">
    <name type="scientific">Roseibium album</name>
    <dbReference type="NCBI Taxonomy" id="311410"/>
    <lineage>
        <taxon>Bacteria</taxon>
        <taxon>Pseudomonadati</taxon>
        <taxon>Pseudomonadota</taxon>
        <taxon>Alphaproteobacteria</taxon>
        <taxon>Hyphomicrobiales</taxon>
        <taxon>Stappiaceae</taxon>
        <taxon>Roseibium</taxon>
    </lineage>
</organism>
<reference evidence="2" key="1">
    <citation type="submission" date="2015-07" db="EMBL/GenBank/DDBJ databases">
        <authorList>
            <person name="Rodrigo-Torres Lidia"/>
            <person name="Arahal R.David."/>
        </authorList>
    </citation>
    <scope>NUCLEOTIDE SEQUENCE [LARGE SCALE GENOMIC DNA]</scope>
    <source>
        <strain evidence="2">CECT 5096</strain>
    </source>
</reference>
<proteinExistence type="predicted"/>
<evidence type="ECO:0000313" key="2">
    <source>
        <dbReference type="Proteomes" id="UP000049983"/>
    </source>
</evidence>
<dbReference type="Proteomes" id="UP000049983">
    <property type="component" value="Unassembled WGS sequence"/>
</dbReference>
<evidence type="ECO:0000313" key="1">
    <source>
        <dbReference type="EMBL" id="CTQ63547.1"/>
    </source>
</evidence>
<dbReference type="EMBL" id="CXWC01000001">
    <property type="protein sequence ID" value="CTQ63547.1"/>
    <property type="molecule type" value="Genomic_DNA"/>
</dbReference>
<dbReference type="AlphaFoldDB" id="A0A0M6Z9P8"/>
<accession>A0A0M6Z9P8</accession>
<name>A0A0M6Z9P8_9HYPH</name>